<dbReference type="PROSITE" id="PS51257">
    <property type="entry name" value="PROKAR_LIPOPROTEIN"/>
    <property type="match status" value="1"/>
</dbReference>
<dbReference type="EMBL" id="FUXK01000018">
    <property type="protein sequence ID" value="SJZ96454.1"/>
    <property type="molecule type" value="Genomic_DNA"/>
</dbReference>
<reference evidence="2 3" key="1">
    <citation type="submission" date="2017-02" db="EMBL/GenBank/DDBJ databases">
        <authorList>
            <person name="Peterson S.W."/>
        </authorList>
    </citation>
    <scope>NUCLEOTIDE SEQUENCE [LARGE SCALE GENOMIC DNA]</scope>
    <source>
        <strain evidence="2 3">ATCC 43324</strain>
    </source>
</reference>
<feature type="chain" id="PRO_5010525534" description="Lipocalin-like domain-containing protein" evidence="1">
    <location>
        <begin position="20"/>
        <end position="136"/>
    </location>
</feature>
<keyword evidence="1" id="KW-0732">Signal</keyword>
<evidence type="ECO:0000313" key="2">
    <source>
        <dbReference type="EMBL" id="SJZ96454.1"/>
    </source>
</evidence>
<proteinExistence type="predicted"/>
<feature type="signal peptide" evidence="1">
    <location>
        <begin position="1"/>
        <end position="19"/>
    </location>
</feature>
<protein>
    <recommendedName>
        <fullName evidence="4">Lipocalin-like domain-containing protein</fullName>
    </recommendedName>
</protein>
<evidence type="ECO:0008006" key="4">
    <source>
        <dbReference type="Google" id="ProtNLM"/>
    </source>
</evidence>
<evidence type="ECO:0000256" key="1">
    <source>
        <dbReference type="SAM" id="SignalP"/>
    </source>
</evidence>
<evidence type="ECO:0000313" key="3">
    <source>
        <dbReference type="Proteomes" id="UP000190065"/>
    </source>
</evidence>
<accession>A0A1T4PY37</accession>
<gene>
    <name evidence="2" type="ORF">SAMN02745202_01612</name>
</gene>
<dbReference type="Proteomes" id="UP000190065">
    <property type="component" value="Unassembled WGS sequence"/>
</dbReference>
<name>A0A1T4PY37_9BACT</name>
<organism evidence="2 3">
    <name type="scientific">Segatella oulorum</name>
    <dbReference type="NCBI Taxonomy" id="28136"/>
    <lineage>
        <taxon>Bacteria</taxon>
        <taxon>Pseudomonadati</taxon>
        <taxon>Bacteroidota</taxon>
        <taxon>Bacteroidia</taxon>
        <taxon>Bacteroidales</taxon>
        <taxon>Prevotellaceae</taxon>
        <taxon>Segatella</taxon>
    </lineage>
</organism>
<dbReference type="AlphaFoldDB" id="A0A1T4PY37"/>
<dbReference type="STRING" id="28136.SAMN02745202_01612"/>
<dbReference type="RefSeq" id="WP_144006239.1">
    <property type="nucleotide sequence ID" value="NZ_FUXK01000018.1"/>
</dbReference>
<sequence>MRKVYLTCMGLCMIIFILASCKKDDLQFVVAGKDYKYWKRIPDKGRSQTFYYFDRHGKWFVFIKPYKNCAMSKYDGGDALLVEKWSVVRDSVLNIGGIEYRVTRISNERIIIENKYFKDTLVYMPFPPPIERRASE</sequence>